<dbReference type="PROSITE" id="PS51740">
    <property type="entry name" value="SPOVT_ABRB"/>
    <property type="match status" value="2"/>
</dbReference>
<dbReference type="HAMAP" id="MF_01008">
    <property type="entry name" value="MraZ"/>
    <property type="match status" value="1"/>
</dbReference>
<evidence type="ECO:0000256" key="1">
    <source>
        <dbReference type="ARBA" id="ARBA00013860"/>
    </source>
</evidence>
<dbReference type="GO" id="GO:2000143">
    <property type="term" value="P:negative regulation of DNA-templated transcription initiation"/>
    <property type="evidence" value="ECO:0007669"/>
    <property type="project" value="TreeGrafter"/>
</dbReference>
<dbReference type="GO" id="GO:0009295">
    <property type="term" value="C:nucleoid"/>
    <property type="evidence" value="ECO:0007669"/>
    <property type="project" value="UniProtKB-SubCell"/>
</dbReference>
<dbReference type="GO" id="GO:0000976">
    <property type="term" value="F:transcription cis-regulatory region binding"/>
    <property type="evidence" value="ECO:0007669"/>
    <property type="project" value="TreeGrafter"/>
</dbReference>
<dbReference type="InterPro" id="IPR037914">
    <property type="entry name" value="SpoVT-AbrB_sf"/>
</dbReference>
<evidence type="ECO:0000313" key="10">
    <source>
        <dbReference type="Proteomes" id="UP000469424"/>
    </source>
</evidence>
<name>A0A6N7X4V9_9FIRM</name>
<dbReference type="SUPFAM" id="SSF89447">
    <property type="entry name" value="AbrB/MazE/MraZ-like"/>
    <property type="match status" value="1"/>
</dbReference>
<keyword evidence="3" id="KW-0677">Repeat</keyword>
<dbReference type="GO" id="GO:0005737">
    <property type="term" value="C:cytoplasm"/>
    <property type="evidence" value="ECO:0007669"/>
    <property type="project" value="UniProtKB-UniRule"/>
</dbReference>
<keyword evidence="2 7" id="KW-0963">Cytoplasm</keyword>
<proteinExistence type="inferred from homology"/>
<evidence type="ECO:0000256" key="7">
    <source>
        <dbReference type="HAMAP-Rule" id="MF_01008"/>
    </source>
</evidence>
<sequence length="143" mass="16947">MFTGTYENSIDNKNRMIVPSKYRNQLGGKCMLARGFDTCLYIYTMEDWDELVAKMRKLRQTDRDMRRFIREFFSNASECQLDSQGRILIPQNLKNYASITKDLITLGAMDKIEVWSKEVYNDSESENMFNDEEFIAKLEEYDI</sequence>
<dbReference type="InterPro" id="IPR003444">
    <property type="entry name" value="MraZ"/>
</dbReference>
<dbReference type="RefSeq" id="WP_154554128.1">
    <property type="nucleotide sequence ID" value="NZ_JAQXUZ010000014.1"/>
</dbReference>
<dbReference type="InterPro" id="IPR035644">
    <property type="entry name" value="MraZ_C"/>
</dbReference>
<comment type="similarity">
    <text evidence="7">Belongs to the MraZ family.</text>
</comment>
<evidence type="ECO:0000256" key="2">
    <source>
        <dbReference type="ARBA" id="ARBA00022490"/>
    </source>
</evidence>
<dbReference type="GO" id="GO:0003700">
    <property type="term" value="F:DNA-binding transcription factor activity"/>
    <property type="evidence" value="ECO:0007669"/>
    <property type="project" value="UniProtKB-UniRule"/>
</dbReference>
<dbReference type="PANTHER" id="PTHR34701">
    <property type="entry name" value="TRANSCRIPTIONAL REGULATOR MRAZ"/>
    <property type="match status" value="1"/>
</dbReference>
<comment type="subcellular location">
    <subcellularLocation>
        <location evidence="7">Cytoplasm</location>
        <location evidence="7">Nucleoid</location>
    </subcellularLocation>
</comment>
<dbReference type="EMBL" id="VUNA01000006">
    <property type="protein sequence ID" value="MST70562.1"/>
    <property type="molecule type" value="Genomic_DNA"/>
</dbReference>
<organism evidence="9 10">
    <name type="scientific">Mogibacterium kristiansenii</name>
    <dbReference type="NCBI Taxonomy" id="2606708"/>
    <lineage>
        <taxon>Bacteria</taxon>
        <taxon>Bacillati</taxon>
        <taxon>Bacillota</taxon>
        <taxon>Clostridia</taxon>
        <taxon>Peptostreptococcales</taxon>
        <taxon>Anaerovoracaceae</taxon>
        <taxon>Mogibacterium</taxon>
    </lineage>
</organism>
<gene>
    <name evidence="7 9" type="primary">mraZ</name>
    <name evidence="9" type="ORF">FYJ65_04270</name>
</gene>
<dbReference type="CDD" id="cd16320">
    <property type="entry name" value="MraZ_N"/>
    <property type="match status" value="1"/>
</dbReference>
<feature type="domain" description="SpoVT-AbrB" evidence="8">
    <location>
        <begin position="76"/>
        <end position="119"/>
    </location>
</feature>
<keyword evidence="4 7" id="KW-0805">Transcription regulation</keyword>
<dbReference type="PANTHER" id="PTHR34701:SF1">
    <property type="entry name" value="TRANSCRIPTIONAL REGULATOR MRAZ"/>
    <property type="match status" value="1"/>
</dbReference>
<evidence type="ECO:0000256" key="6">
    <source>
        <dbReference type="ARBA" id="ARBA00023163"/>
    </source>
</evidence>
<evidence type="ECO:0000256" key="4">
    <source>
        <dbReference type="ARBA" id="ARBA00023015"/>
    </source>
</evidence>
<dbReference type="InterPro" id="IPR038619">
    <property type="entry name" value="MraZ_sf"/>
</dbReference>
<evidence type="ECO:0000256" key="5">
    <source>
        <dbReference type="ARBA" id="ARBA00023125"/>
    </source>
</evidence>
<keyword evidence="6 7" id="KW-0804">Transcription</keyword>
<dbReference type="InterPro" id="IPR035642">
    <property type="entry name" value="MraZ_N"/>
</dbReference>
<dbReference type="AlphaFoldDB" id="A0A6N7X4V9"/>
<dbReference type="NCBIfam" id="TIGR00242">
    <property type="entry name" value="division/cell wall cluster transcriptional repressor MraZ"/>
    <property type="match status" value="1"/>
</dbReference>
<dbReference type="Gene3D" id="3.40.1550.20">
    <property type="entry name" value="Transcriptional regulator MraZ domain"/>
    <property type="match status" value="1"/>
</dbReference>
<keyword evidence="5 7" id="KW-0238">DNA-binding</keyword>
<dbReference type="InterPro" id="IPR020603">
    <property type="entry name" value="MraZ_dom"/>
</dbReference>
<evidence type="ECO:0000256" key="3">
    <source>
        <dbReference type="ARBA" id="ARBA00022737"/>
    </source>
</evidence>
<dbReference type="CDD" id="cd16321">
    <property type="entry name" value="MraZ_C"/>
    <property type="match status" value="1"/>
</dbReference>
<comment type="subunit">
    <text evidence="7">Forms oligomers.</text>
</comment>
<protein>
    <recommendedName>
        <fullName evidence="1 7">Transcriptional regulator MraZ</fullName>
    </recommendedName>
</protein>
<accession>A0A6N7X4V9</accession>
<feature type="domain" description="SpoVT-AbrB" evidence="8">
    <location>
        <begin position="5"/>
        <end position="47"/>
    </location>
</feature>
<dbReference type="Pfam" id="PF02381">
    <property type="entry name" value="MraZ"/>
    <property type="match status" value="2"/>
</dbReference>
<evidence type="ECO:0000313" key="9">
    <source>
        <dbReference type="EMBL" id="MST70562.1"/>
    </source>
</evidence>
<comment type="caution">
    <text evidence="9">The sequence shown here is derived from an EMBL/GenBank/DDBJ whole genome shotgun (WGS) entry which is preliminary data.</text>
</comment>
<dbReference type="InterPro" id="IPR007159">
    <property type="entry name" value="SpoVT-AbrB_dom"/>
</dbReference>
<dbReference type="Proteomes" id="UP000469424">
    <property type="component" value="Unassembled WGS sequence"/>
</dbReference>
<reference evidence="9 10" key="1">
    <citation type="submission" date="2019-08" db="EMBL/GenBank/DDBJ databases">
        <title>In-depth cultivation of the pig gut microbiome towards novel bacterial diversity and tailored functional studies.</title>
        <authorList>
            <person name="Wylensek D."/>
            <person name="Hitch T.C.A."/>
            <person name="Clavel T."/>
        </authorList>
    </citation>
    <scope>NUCLEOTIDE SEQUENCE [LARGE SCALE GENOMIC DNA]</scope>
    <source>
        <strain evidence="9 10">WCA-MUC-591-APC-4B</strain>
    </source>
</reference>
<evidence type="ECO:0000259" key="8">
    <source>
        <dbReference type="PROSITE" id="PS51740"/>
    </source>
</evidence>
<keyword evidence="10" id="KW-1185">Reference proteome</keyword>